<evidence type="ECO:0000256" key="1">
    <source>
        <dbReference type="SAM" id="MobiDB-lite"/>
    </source>
</evidence>
<dbReference type="EMBL" id="JAAOIC020000032">
    <property type="protein sequence ID" value="KAG8039819.1"/>
    <property type="molecule type" value="Genomic_DNA"/>
</dbReference>
<reference evidence="2" key="2">
    <citation type="submission" date="2021-04" db="EMBL/GenBank/DDBJ databases">
        <title>Genome-wide patterns of bracovirus chromosomal integration into multiple host tissues during parasitism.</title>
        <authorList>
            <person name="Chebbi M.A.C."/>
        </authorList>
    </citation>
    <scope>NUCLEOTIDE SEQUENCE</scope>
    <source>
        <tissue evidence="2">Whole body</tissue>
    </source>
</reference>
<protein>
    <submittedName>
        <fullName evidence="2">Uncharacterized protein</fullName>
    </submittedName>
</protein>
<keyword evidence="3" id="KW-1185">Reference proteome</keyword>
<gene>
    <name evidence="2" type="ORF">G9C98_000548</name>
</gene>
<sequence length="98" mass="10178">MSSTLSMYDGLEPDVPTNNSTTLSTGGTGGAGGAGGGTTKKLARGISRATENAAIVSHARSQLTFLGIVDTPEFTFSLPDLSIYPDTWRCKKTPQGLK</sequence>
<accession>A0A8J5RH74</accession>
<feature type="region of interest" description="Disordered" evidence="1">
    <location>
        <begin position="1"/>
        <end position="40"/>
    </location>
</feature>
<evidence type="ECO:0000313" key="3">
    <source>
        <dbReference type="Proteomes" id="UP000729913"/>
    </source>
</evidence>
<dbReference type="OrthoDB" id="10064699at2759"/>
<name>A0A8J5RH74_9HYME</name>
<comment type="caution">
    <text evidence="2">The sequence shown here is derived from an EMBL/GenBank/DDBJ whole genome shotgun (WGS) entry which is preliminary data.</text>
</comment>
<dbReference type="AlphaFoldDB" id="A0A8J5RH74"/>
<reference evidence="2" key="1">
    <citation type="submission" date="2020-03" db="EMBL/GenBank/DDBJ databases">
        <authorList>
            <person name="Chebbi M.A."/>
            <person name="Drezen J.M."/>
        </authorList>
    </citation>
    <scope>NUCLEOTIDE SEQUENCE</scope>
    <source>
        <tissue evidence="2">Whole body</tissue>
    </source>
</reference>
<dbReference type="Proteomes" id="UP000729913">
    <property type="component" value="Unassembled WGS sequence"/>
</dbReference>
<proteinExistence type="predicted"/>
<evidence type="ECO:0000313" key="2">
    <source>
        <dbReference type="EMBL" id="KAG8039819.1"/>
    </source>
</evidence>
<organism evidence="2 3">
    <name type="scientific">Cotesia typhae</name>
    <dbReference type="NCBI Taxonomy" id="2053667"/>
    <lineage>
        <taxon>Eukaryota</taxon>
        <taxon>Metazoa</taxon>
        <taxon>Ecdysozoa</taxon>
        <taxon>Arthropoda</taxon>
        <taxon>Hexapoda</taxon>
        <taxon>Insecta</taxon>
        <taxon>Pterygota</taxon>
        <taxon>Neoptera</taxon>
        <taxon>Endopterygota</taxon>
        <taxon>Hymenoptera</taxon>
        <taxon>Apocrita</taxon>
        <taxon>Ichneumonoidea</taxon>
        <taxon>Braconidae</taxon>
        <taxon>Microgastrinae</taxon>
        <taxon>Cotesia</taxon>
    </lineage>
</organism>
<feature type="compositionally biased region" description="Gly residues" evidence="1">
    <location>
        <begin position="26"/>
        <end position="38"/>
    </location>
</feature>